<dbReference type="GO" id="GO:0071008">
    <property type="term" value="C:U2-type post-mRNA release spliceosomal complex"/>
    <property type="evidence" value="ECO:0007669"/>
    <property type="project" value="TreeGrafter"/>
</dbReference>
<evidence type="ECO:0000256" key="1">
    <source>
        <dbReference type="SAM" id="MobiDB-lite"/>
    </source>
</evidence>
<dbReference type="EMBL" id="JAOPGA020001709">
    <property type="protein sequence ID" value="KAL0490704.1"/>
    <property type="molecule type" value="Genomic_DNA"/>
</dbReference>
<dbReference type="InterPro" id="IPR036867">
    <property type="entry name" value="R3H_dom_sf"/>
</dbReference>
<dbReference type="GO" id="GO:0003676">
    <property type="term" value="F:nucleic acid binding"/>
    <property type="evidence" value="ECO:0007669"/>
    <property type="project" value="InterPro"/>
</dbReference>
<dbReference type="PANTHER" id="PTHR23329:SF16">
    <property type="entry name" value="G-PATCH DOMAIN-CONTAINING PROTEIN"/>
    <property type="match status" value="1"/>
</dbReference>
<name>A0AAW2ZMR7_9EUKA</name>
<dbReference type="PANTHER" id="PTHR23329">
    <property type="entry name" value="TUFTELIN-INTERACTING PROTEIN 11-RELATED"/>
    <property type="match status" value="1"/>
</dbReference>
<feature type="compositionally biased region" description="Basic and acidic residues" evidence="1">
    <location>
        <begin position="681"/>
        <end position="691"/>
    </location>
</feature>
<dbReference type="SMART" id="SM00443">
    <property type="entry name" value="G_patch"/>
    <property type="match status" value="1"/>
</dbReference>
<feature type="region of interest" description="Disordered" evidence="1">
    <location>
        <begin position="665"/>
        <end position="691"/>
    </location>
</feature>
<organism evidence="3 4">
    <name type="scientific">Acrasis kona</name>
    <dbReference type="NCBI Taxonomy" id="1008807"/>
    <lineage>
        <taxon>Eukaryota</taxon>
        <taxon>Discoba</taxon>
        <taxon>Heterolobosea</taxon>
        <taxon>Tetramitia</taxon>
        <taxon>Eutetramitia</taxon>
        <taxon>Acrasidae</taxon>
        <taxon>Acrasis</taxon>
    </lineage>
</organism>
<feature type="region of interest" description="Disordered" evidence="1">
    <location>
        <begin position="370"/>
        <end position="410"/>
    </location>
</feature>
<feature type="compositionally biased region" description="Basic residues" evidence="1">
    <location>
        <begin position="670"/>
        <end position="680"/>
    </location>
</feature>
<dbReference type="Gene3D" id="3.30.1370.50">
    <property type="entry name" value="R3H-like domain"/>
    <property type="match status" value="1"/>
</dbReference>
<dbReference type="CDD" id="cd02325">
    <property type="entry name" value="R3H"/>
    <property type="match status" value="1"/>
</dbReference>
<dbReference type="Proteomes" id="UP001431209">
    <property type="component" value="Unassembled WGS sequence"/>
</dbReference>
<evidence type="ECO:0000313" key="4">
    <source>
        <dbReference type="Proteomes" id="UP001431209"/>
    </source>
</evidence>
<proteinExistence type="predicted"/>
<dbReference type="GO" id="GO:0000390">
    <property type="term" value="P:spliceosomal complex disassembly"/>
    <property type="evidence" value="ECO:0007669"/>
    <property type="project" value="InterPro"/>
</dbReference>
<reference evidence="3 4" key="1">
    <citation type="submission" date="2024-03" db="EMBL/GenBank/DDBJ databases">
        <title>The Acrasis kona genome and developmental transcriptomes reveal deep origins of eukaryotic multicellular pathways.</title>
        <authorList>
            <person name="Sheikh S."/>
            <person name="Fu C.-J."/>
            <person name="Brown M.W."/>
            <person name="Baldauf S.L."/>
        </authorList>
    </citation>
    <scope>NUCLEOTIDE SEQUENCE [LARGE SCALE GENOMIC DNA]</scope>
    <source>
        <strain evidence="3 4">ATCC MYA-3509</strain>
    </source>
</reference>
<feature type="compositionally biased region" description="Acidic residues" evidence="1">
    <location>
        <begin position="508"/>
        <end position="522"/>
    </location>
</feature>
<dbReference type="SUPFAM" id="SSF82708">
    <property type="entry name" value="R3H domain"/>
    <property type="match status" value="1"/>
</dbReference>
<feature type="compositionally biased region" description="Polar residues" evidence="1">
    <location>
        <begin position="236"/>
        <end position="246"/>
    </location>
</feature>
<feature type="region of interest" description="Disordered" evidence="1">
    <location>
        <begin position="503"/>
        <end position="535"/>
    </location>
</feature>
<accession>A0AAW2ZMR7</accession>
<feature type="region of interest" description="Disordered" evidence="1">
    <location>
        <begin position="133"/>
        <end position="173"/>
    </location>
</feature>
<sequence length="691" mass="77453">MSSSIRIQNSPPSLRDEIDLSLTRSDLFLNIRNKIYSLIKQTKADQKEVTFTFPPLLNEHRAFIHRLCDELGVYHESGSAIRIPDDVYASIYCRKGTTLKEMSITIPFDDDVPVVEPDDELLEIFSAVGEDDFVEPQRRNRQGKNTRMKKAKNRKARRQQNSSDSDSDELDDFGADELDDLLESSLQFAITEDIDDTPTPIEIVMNALKAEESRKKAEKSALAAMARRREKETIKVRSNQLYSQSKHIPAKKTPKKRANDSNRGSPAAATVFVSAGVMPNTLGERNVQHAPSSPSPSTPPSFRMHQEHGQFIHHSGVGGSVMSMMAKMGYEQGRGLGKDKQGIVNPITVSHVEGKVFRVNCDFDEAREEISTKQKKRSKSMPIPPVARSPPKASSLPAEIEIKSSPESRPSSIQIVDPFMYVDENEFVLDGLTHCTFLEKVQDRLQLLCNLTLEQSKPVAHLIAAPSKTTEDIKLRNLCRMWKVRCDKKPNCMLQLTTNNLSCRPGDDDSSDSEQEVSDSEQEEKVKHIKKSKGSAVDLTKASHSEFLNFVEHKLVELLESSSQQDPVVVYNFPAINDGHRRTMVTSICRRCNIGSELLAERKLSTRSARNKKLMNLAMSNPEAPVNAKLALQGSVVQVTVTHGVSIKPHRQLINAVLSMCNFTESPSKKKEKERKKSLHKKSETLSKKEV</sequence>
<evidence type="ECO:0000313" key="3">
    <source>
        <dbReference type="EMBL" id="KAL0490704.1"/>
    </source>
</evidence>
<comment type="caution">
    <text evidence="3">The sequence shown here is derived from an EMBL/GenBank/DDBJ whole genome shotgun (WGS) entry which is preliminary data.</text>
</comment>
<evidence type="ECO:0000259" key="2">
    <source>
        <dbReference type="PROSITE" id="PS50174"/>
    </source>
</evidence>
<feature type="region of interest" description="Disordered" evidence="1">
    <location>
        <begin position="283"/>
        <end position="304"/>
    </location>
</feature>
<dbReference type="PROSITE" id="PS50174">
    <property type="entry name" value="G_PATCH"/>
    <property type="match status" value="1"/>
</dbReference>
<gene>
    <name evidence="3" type="ORF">AKO1_009678</name>
</gene>
<feature type="domain" description="G-patch" evidence="2">
    <location>
        <begin position="317"/>
        <end position="347"/>
    </location>
</feature>
<dbReference type="Pfam" id="PF01585">
    <property type="entry name" value="G-patch"/>
    <property type="match status" value="1"/>
</dbReference>
<keyword evidence="4" id="KW-1185">Reference proteome</keyword>
<feature type="compositionally biased region" description="Basic residues" evidence="1">
    <location>
        <begin position="139"/>
        <end position="158"/>
    </location>
</feature>
<feature type="region of interest" description="Disordered" evidence="1">
    <location>
        <begin position="219"/>
        <end position="266"/>
    </location>
</feature>
<dbReference type="InterPro" id="IPR000467">
    <property type="entry name" value="G_patch_dom"/>
</dbReference>
<dbReference type="AlphaFoldDB" id="A0AAW2ZMR7"/>
<dbReference type="InterPro" id="IPR045211">
    <property type="entry name" value="TFP11/STIP/Ntr1"/>
</dbReference>
<protein>
    <recommendedName>
        <fullName evidence="2">G-patch domain-containing protein</fullName>
    </recommendedName>
</protein>